<dbReference type="Pfam" id="PF25289">
    <property type="entry name" value="DUF7877"/>
    <property type="match status" value="1"/>
</dbReference>
<feature type="compositionally biased region" description="Low complexity" evidence="1">
    <location>
        <begin position="19"/>
        <end position="31"/>
    </location>
</feature>
<proteinExistence type="predicted"/>
<feature type="domain" description="DUF7785" evidence="2">
    <location>
        <begin position="516"/>
        <end position="613"/>
    </location>
</feature>
<evidence type="ECO:0000313" key="5">
    <source>
        <dbReference type="Proteomes" id="UP000799766"/>
    </source>
</evidence>
<feature type="region of interest" description="Disordered" evidence="1">
    <location>
        <begin position="92"/>
        <end position="125"/>
    </location>
</feature>
<name>A0A6A6P6Z8_9PEZI</name>
<organism evidence="4 5">
    <name type="scientific">Lineolata rhizophorae</name>
    <dbReference type="NCBI Taxonomy" id="578093"/>
    <lineage>
        <taxon>Eukaryota</taxon>
        <taxon>Fungi</taxon>
        <taxon>Dikarya</taxon>
        <taxon>Ascomycota</taxon>
        <taxon>Pezizomycotina</taxon>
        <taxon>Dothideomycetes</taxon>
        <taxon>Dothideomycetes incertae sedis</taxon>
        <taxon>Lineolatales</taxon>
        <taxon>Lineolataceae</taxon>
        <taxon>Lineolata</taxon>
    </lineage>
</organism>
<feature type="compositionally biased region" description="Polar residues" evidence="1">
    <location>
        <begin position="113"/>
        <end position="125"/>
    </location>
</feature>
<feature type="region of interest" description="Disordered" evidence="1">
    <location>
        <begin position="544"/>
        <end position="570"/>
    </location>
</feature>
<dbReference type="Proteomes" id="UP000799766">
    <property type="component" value="Unassembled WGS sequence"/>
</dbReference>
<feature type="region of interest" description="Disordered" evidence="1">
    <location>
        <begin position="1"/>
        <end position="60"/>
    </location>
</feature>
<evidence type="ECO:0000259" key="3">
    <source>
        <dbReference type="Pfam" id="PF25289"/>
    </source>
</evidence>
<accession>A0A6A6P6Z8</accession>
<protein>
    <submittedName>
        <fullName evidence="4">Uncharacterized protein</fullName>
    </submittedName>
</protein>
<dbReference type="InterPro" id="IPR057199">
    <property type="entry name" value="DUF7877"/>
</dbReference>
<dbReference type="Pfam" id="PF25009">
    <property type="entry name" value="DUF7785"/>
    <property type="match status" value="1"/>
</dbReference>
<sequence length="966" mass="102759">MAAITANGAAMPPAAQENATPLAAPATTPATAKRKRSESIDDAKANGASPPHSGSEGAVMPNNTSFQSLLADIILVLKSYDIKPSILDHTIPAVKDRSPSGEPSAKRKKLPQQAGNTSISQRARGQEYTSLDELLQDVEAVASQILAPIKAKESSPTGTGQILPLVQAETELLAGVLGFQDVLKDIIERESSNAKPNQDGNGAGKQRSKNQGRPDMNGVGEVVIKPAEEDDASQERRTVLTIFANAGHPRQLFSSFQQPVRVPAKNTVGHMDTSVEVLLPLREELLHQSFQTTKIVPLASEEAPTDKKKHLTFGEVFAPPPNLPSLNPPKPAKQSVTRGNVISFVQNGPAIKSTRHHTYFGQPLEAGKWLGYGGVEPVQEPTTPGERRKQRDRALSMGEANPPMSAATKASIFQAKEDALFRSAYSGFAPSGDNSNAIVPEETKSRIWWQKSGEQQFLDTTVIDPALLEGEQNGTTVESETDLDEEEKMFAKAVEEYEPEPLKIAQPLDPEEAAKEKEIEELLDEVSEALETIYSMQRIRTSSIASNSRTPVGQSSSLTGLTGSPTTPSQAETDIYEMLKSQLSILISMLPPYAVAKLNGDKLERLNLSQKVVTRTPNYHGVMEEDQISRMAKQSALSAAAGSSASVPPRMGAGPGPAGAPHQYPTLAGQYGARPVSTPAHSTTQQVPPHLRGPQPQSYYPQQQAPNVPRSNNASYARPASGSGGATHPQAYQASPMNYQQQRPGVGGHPTPHYQTPQQQYHGHQHRPPHPPSSAGYPSHHQQVQQHYNHPASAYGARPASQQYASNGAPVASALSPSPQPPRPRTVSPLKPATTATAGSAQPSASGYAQGGGGQARSMYFPPGQQTAAVAAEGSAAAVPTSTPTPTLTTEHQLLRERQRAQQLAAQPQARVAAQQQVGAGPRAMGASRQGQQQQQGGAERRTGGAGPGVGGGVNGSTENWVRFKT</sequence>
<reference evidence="4" key="1">
    <citation type="journal article" date="2020" name="Stud. Mycol.">
        <title>101 Dothideomycetes genomes: a test case for predicting lifestyles and emergence of pathogens.</title>
        <authorList>
            <person name="Haridas S."/>
            <person name="Albert R."/>
            <person name="Binder M."/>
            <person name="Bloem J."/>
            <person name="Labutti K."/>
            <person name="Salamov A."/>
            <person name="Andreopoulos B."/>
            <person name="Baker S."/>
            <person name="Barry K."/>
            <person name="Bills G."/>
            <person name="Bluhm B."/>
            <person name="Cannon C."/>
            <person name="Castanera R."/>
            <person name="Culley D."/>
            <person name="Daum C."/>
            <person name="Ezra D."/>
            <person name="Gonzalez J."/>
            <person name="Henrissat B."/>
            <person name="Kuo A."/>
            <person name="Liang C."/>
            <person name="Lipzen A."/>
            <person name="Lutzoni F."/>
            <person name="Magnuson J."/>
            <person name="Mondo S."/>
            <person name="Nolan M."/>
            <person name="Ohm R."/>
            <person name="Pangilinan J."/>
            <person name="Park H.-J."/>
            <person name="Ramirez L."/>
            <person name="Alfaro M."/>
            <person name="Sun H."/>
            <person name="Tritt A."/>
            <person name="Yoshinaga Y."/>
            <person name="Zwiers L.-H."/>
            <person name="Turgeon B."/>
            <person name="Goodwin S."/>
            <person name="Spatafora J."/>
            <person name="Crous P."/>
            <person name="Grigoriev I."/>
        </authorList>
    </citation>
    <scope>NUCLEOTIDE SEQUENCE</scope>
    <source>
        <strain evidence="4">ATCC 16933</strain>
    </source>
</reference>
<feature type="region of interest" description="Disordered" evidence="1">
    <location>
        <begin position="191"/>
        <end position="218"/>
    </location>
</feature>
<feature type="region of interest" description="Disordered" evidence="1">
    <location>
        <begin position="633"/>
        <end position="861"/>
    </location>
</feature>
<feature type="compositionally biased region" description="Basic and acidic residues" evidence="1">
    <location>
        <begin position="385"/>
        <end position="394"/>
    </location>
</feature>
<feature type="domain" description="DUF7877" evidence="3">
    <location>
        <begin position="66"/>
        <end position="184"/>
    </location>
</feature>
<feature type="compositionally biased region" description="Polar residues" evidence="1">
    <location>
        <begin position="544"/>
        <end position="554"/>
    </location>
</feature>
<feature type="compositionally biased region" description="Low complexity" evidence="1">
    <location>
        <begin position="901"/>
        <end position="938"/>
    </location>
</feature>
<feature type="compositionally biased region" description="Low complexity" evidence="1">
    <location>
        <begin position="555"/>
        <end position="569"/>
    </location>
</feature>
<dbReference type="AlphaFoldDB" id="A0A6A6P6Z8"/>
<dbReference type="OrthoDB" id="5354458at2759"/>
<dbReference type="InterPro" id="IPR056687">
    <property type="entry name" value="DUF7785"/>
</dbReference>
<feature type="compositionally biased region" description="Polar residues" evidence="1">
    <location>
        <begin position="730"/>
        <end position="743"/>
    </location>
</feature>
<feature type="region of interest" description="Disordered" evidence="1">
    <location>
        <begin position="900"/>
        <end position="966"/>
    </location>
</feature>
<evidence type="ECO:0000259" key="2">
    <source>
        <dbReference type="Pfam" id="PF25009"/>
    </source>
</evidence>
<feature type="compositionally biased region" description="Low complexity" evidence="1">
    <location>
        <begin position="749"/>
        <end position="762"/>
    </location>
</feature>
<evidence type="ECO:0000313" key="4">
    <source>
        <dbReference type="EMBL" id="KAF2459588.1"/>
    </source>
</evidence>
<gene>
    <name evidence="4" type="ORF">BDY21DRAFT_362294</name>
</gene>
<feature type="compositionally biased region" description="Low complexity" evidence="1">
    <location>
        <begin position="694"/>
        <end position="706"/>
    </location>
</feature>
<feature type="region of interest" description="Disordered" evidence="1">
    <location>
        <begin position="375"/>
        <end position="405"/>
    </location>
</feature>
<evidence type="ECO:0000256" key="1">
    <source>
        <dbReference type="SAM" id="MobiDB-lite"/>
    </source>
</evidence>
<feature type="compositionally biased region" description="Low complexity" evidence="1">
    <location>
        <begin position="635"/>
        <end position="646"/>
    </location>
</feature>
<dbReference type="EMBL" id="MU001675">
    <property type="protein sequence ID" value="KAF2459588.1"/>
    <property type="molecule type" value="Genomic_DNA"/>
</dbReference>
<feature type="compositionally biased region" description="Gly residues" evidence="1">
    <location>
        <begin position="944"/>
        <end position="955"/>
    </location>
</feature>
<feature type="compositionally biased region" description="Low complexity" evidence="1">
    <location>
        <begin position="838"/>
        <end position="848"/>
    </location>
</feature>
<keyword evidence="5" id="KW-1185">Reference proteome</keyword>